<keyword evidence="1 4" id="KW-0597">Phosphoprotein</keyword>
<name>A0A6C1KY40_XANAU</name>
<gene>
    <name evidence="6" type="ORF">FBQ73_01670</name>
</gene>
<reference evidence="6 7" key="1">
    <citation type="submission" date="2019-05" db="EMBL/GenBank/DDBJ databases">
        <authorList>
            <person name="Zhou X."/>
        </authorList>
    </citation>
    <scope>NUCLEOTIDE SEQUENCE [LARGE SCALE GENOMIC DNA]</scope>
    <source>
        <strain evidence="6 7">DSM 432</strain>
    </source>
</reference>
<dbReference type="OrthoDB" id="582170at2"/>
<evidence type="ECO:0000259" key="5">
    <source>
        <dbReference type="PROSITE" id="PS50110"/>
    </source>
</evidence>
<evidence type="ECO:0000256" key="1">
    <source>
        <dbReference type="ARBA" id="ARBA00022553"/>
    </source>
</evidence>
<dbReference type="Proteomes" id="UP000305131">
    <property type="component" value="Unassembled WGS sequence"/>
</dbReference>
<protein>
    <submittedName>
        <fullName evidence="6">Response regulator</fullName>
    </submittedName>
</protein>
<dbReference type="PROSITE" id="PS50110">
    <property type="entry name" value="RESPONSE_REGULATORY"/>
    <property type="match status" value="1"/>
</dbReference>
<dbReference type="Pfam" id="PF00072">
    <property type="entry name" value="Response_reg"/>
    <property type="match status" value="1"/>
</dbReference>
<evidence type="ECO:0000256" key="4">
    <source>
        <dbReference type="PROSITE-ProRule" id="PRU00169"/>
    </source>
</evidence>
<proteinExistence type="predicted"/>
<dbReference type="InterPro" id="IPR001789">
    <property type="entry name" value="Sig_transdc_resp-reg_receiver"/>
</dbReference>
<dbReference type="PANTHER" id="PTHR44591">
    <property type="entry name" value="STRESS RESPONSE REGULATOR PROTEIN 1"/>
    <property type="match status" value="1"/>
</dbReference>
<keyword evidence="2" id="KW-0805">Transcription regulation</keyword>
<dbReference type="EMBL" id="VAUP01000004">
    <property type="protein sequence ID" value="TLX44783.1"/>
    <property type="molecule type" value="Genomic_DNA"/>
</dbReference>
<dbReference type="AlphaFoldDB" id="A0A6C1KY40"/>
<dbReference type="InterPro" id="IPR050595">
    <property type="entry name" value="Bact_response_regulator"/>
</dbReference>
<evidence type="ECO:0000313" key="7">
    <source>
        <dbReference type="Proteomes" id="UP000305131"/>
    </source>
</evidence>
<dbReference type="Gene3D" id="3.40.50.2300">
    <property type="match status" value="1"/>
</dbReference>
<dbReference type="GO" id="GO:0000160">
    <property type="term" value="P:phosphorelay signal transduction system"/>
    <property type="evidence" value="ECO:0007669"/>
    <property type="project" value="InterPro"/>
</dbReference>
<evidence type="ECO:0000256" key="2">
    <source>
        <dbReference type="ARBA" id="ARBA00023015"/>
    </source>
</evidence>
<comment type="caution">
    <text evidence="6">The sequence shown here is derived from an EMBL/GenBank/DDBJ whole genome shotgun (WGS) entry which is preliminary data.</text>
</comment>
<feature type="modified residue" description="4-aspartylphosphate" evidence="4">
    <location>
        <position position="54"/>
    </location>
</feature>
<accession>A0A6C1KY40</accession>
<feature type="domain" description="Response regulatory" evidence="5">
    <location>
        <begin position="4"/>
        <end position="114"/>
    </location>
</feature>
<evidence type="ECO:0000313" key="6">
    <source>
        <dbReference type="EMBL" id="TLX44783.1"/>
    </source>
</evidence>
<dbReference type="InterPro" id="IPR011006">
    <property type="entry name" value="CheY-like_superfamily"/>
</dbReference>
<evidence type="ECO:0000256" key="3">
    <source>
        <dbReference type="ARBA" id="ARBA00023163"/>
    </source>
</evidence>
<organism evidence="6 7">
    <name type="scientific">Xanthobacter autotrophicus</name>
    <dbReference type="NCBI Taxonomy" id="280"/>
    <lineage>
        <taxon>Bacteria</taxon>
        <taxon>Pseudomonadati</taxon>
        <taxon>Pseudomonadota</taxon>
        <taxon>Alphaproteobacteria</taxon>
        <taxon>Hyphomicrobiales</taxon>
        <taxon>Xanthobacteraceae</taxon>
        <taxon>Xanthobacter</taxon>
    </lineage>
</organism>
<dbReference type="SMART" id="SM00448">
    <property type="entry name" value="REC"/>
    <property type="match status" value="1"/>
</dbReference>
<dbReference type="GeneID" id="95772168"/>
<dbReference type="SUPFAM" id="SSF52172">
    <property type="entry name" value="CheY-like"/>
    <property type="match status" value="1"/>
</dbReference>
<sequence length="120" mass="13088">MILRILIVEDDFMIGTHLAEMLEDLGHEVCAVESTEAEAVAAADRCRPDLLIVDAWLREGSGISAVETICRSRQVPHVFVSGDAASVKAVLPAAVVVEKPFRPEVLTRAIQRMIDNMPPP</sequence>
<dbReference type="RefSeq" id="WP_138397784.1">
    <property type="nucleotide sequence ID" value="NZ_JBAFVI010000009.1"/>
</dbReference>
<keyword evidence="3" id="KW-0804">Transcription</keyword>
<dbReference type="PANTHER" id="PTHR44591:SF3">
    <property type="entry name" value="RESPONSE REGULATORY DOMAIN-CONTAINING PROTEIN"/>
    <property type="match status" value="1"/>
</dbReference>